<proteinExistence type="predicted"/>
<keyword evidence="2" id="KW-0964">Secreted</keyword>
<evidence type="ECO:0000313" key="8">
    <source>
        <dbReference type="Proteomes" id="UP000002280"/>
    </source>
</evidence>
<dbReference type="PROSITE" id="PS51465">
    <property type="entry name" value="KAZAL_2"/>
    <property type="match status" value="1"/>
</dbReference>
<dbReference type="Proteomes" id="UP000002280">
    <property type="component" value="Chromosome 5"/>
</dbReference>
<dbReference type="PANTHER" id="PTHR47608:SF1">
    <property type="entry name" value="SERINE PROTEASE INHIBITOR KAZAL-TYPE 2"/>
    <property type="match status" value="1"/>
</dbReference>
<dbReference type="InParanoid" id="A0A5F8G853"/>
<name>A0A5F8G853_MONDO</name>
<dbReference type="GO" id="GO:0005576">
    <property type="term" value="C:extracellular region"/>
    <property type="evidence" value="ECO:0007669"/>
    <property type="project" value="UniProtKB-SubCell"/>
</dbReference>
<comment type="subcellular location">
    <subcellularLocation>
        <location evidence="1">Secreted</location>
    </subcellularLocation>
</comment>
<dbReference type="InterPro" id="IPR036058">
    <property type="entry name" value="Kazal_dom_sf"/>
</dbReference>
<evidence type="ECO:0000256" key="1">
    <source>
        <dbReference type="ARBA" id="ARBA00004613"/>
    </source>
</evidence>
<dbReference type="PROSITE" id="PS00282">
    <property type="entry name" value="KAZAL_1"/>
    <property type="match status" value="1"/>
</dbReference>
<dbReference type="OMA" id="INNSCCD"/>
<keyword evidence="5" id="KW-1015">Disulfide bond</keyword>
<evidence type="ECO:0000259" key="6">
    <source>
        <dbReference type="PROSITE" id="PS51465"/>
    </source>
</evidence>
<dbReference type="Gene3D" id="3.30.60.30">
    <property type="match status" value="1"/>
</dbReference>
<dbReference type="AlphaFoldDB" id="A0A5F8G853"/>
<evidence type="ECO:0000256" key="4">
    <source>
        <dbReference type="ARBA" id="ARBA00022900"/>
    </source>
</evidence>
<dbReference type="PANTHER" id="PTHR47608">
    <property type="entry name" value="SERINE PROTEASE INHIBITOR KAZAL-TYPE 2, SPINK2"/>
    <property type="match status" value="1"/>
</dbReference>
<evidence type="ECO:0000256" key="2">
    <source>
        <dbReference type="ARBA" id="ARBA00022525"/>
    </source>
</evidence>
<keyword evidence="4" id="KW-0722">Serine protease inhibitor</keyword>
<dbReference type="GO" id="GO:0004867">
    <property type="term" value="F:serine-type endopeptidase inhibitor activity"/>
    <property type="evidence" value="ECO:0007669"/>
    <property type="project" value="UniProtKB-KW"/>
</dbReference>
<dbReference type="Pfam" id="PF00050">
    <property type="entry name" value="Kazal_1"/>
    <property type="match status" value="1"/>
</dbReference>
<evidence type="ECO:0000256" key="5">
    <source>
        <dbReference type="ARBA" id="ARBA00023157"/>
    </source>
</evidence>
<sequence>MGIIESKAGGEFRNHTSMILYENVITFGGTGHVVSLPDCKMYGNPGCPRDLNPVCGTDSLTYPNECSLCEKSREQGKDIQIKWKGFC</sequence>
<evidence type="ECO:0000313" key="7">
    <source>
        <dbReference type="Ensembl" id="ENSMODP00000043609.1"/>
    </source>
</evidence>
<dbReference type="SUPFAM" id="SSF100895">
    <property type="entry name" value="Kazal-type serine protease inhibitors"/>
    <property type="match status" value="1"/>
</dbReference>
<evidence type="ECO:0000256" key="3">
    <source>
        <dbReference type="ARBA" id="ARBA00022690"/>
    </source>
</evidence>
<dbReference type="GO" id="GO:0007286">
    <property type="term" value="P:spermatid development"/>
    <property type="evidence" value="ECO:0007669"/>
    <property type="project" value="InterPro"/>
</dbReference>
<reference evidence="7 8" key="1">
    <citation type="journal article" date="2007" name="Nature">
        <title>Genome of the marsupial Monodelphis domestica reveals innovation in non-coding sequences.</title>
        <authorList>
            <person name="Mikkelsen T.S."/>
            <person name="Wakefield M.J."/>
            <person name="Aken B."/>
            <person name="Amemiya C.T."/>
            <person name="Chang J.L."/>
            <person name="Duke S."/>
            <person name="Garber M."/>
            <person name="Gentles A.J."/>
            <person name="Goodstadt L."/>
            <person name="Heger A."/>
            <person name="Jurka J."/>
            <person name="Kamal M."/>
            <person name="Mauceli E."/>
            <person name="Searle S.M."/>
            <person name="Sharpe T."/>
            <person name="Baker M.L."/>
            <person name="Batzer M.A."/>
            <person name="Benos P.V."/>
            <person name="Belov K."/>
            <person name="Clamp M."/>
            <person name="Cook A."/>
            <person name="Cuff J."/>
            <person name="Das R."/>
            <person name="Davidow L."/>
            <person name="Deakin J.E."/>
            <person name="Fazzari M.J."/>
            <person name="Glass J.L."/>
            <person name="Grabherr M."/>
            <person name="Greally J.M."/>
            <person name="Gu W."/>
            <person name="Hore T.A."/>
            <person name="Huttley G.A."/>
            <person name="Kleber M."/>
            <person name="Jirtle R.L."/>
            <person name="Koina E."/>
            <person name="Lee J.T."/>
            <person name="Mahony S."/>
            <person name="Marra M.A."/>
            <person name="Miller R.D."/>
            <person name="Nicholls R.D."/>
            <person name="Oda M."/>
            <person name="Papenfuss A.T."/>
            <person name="Parra Z.E."/>
            <person name="Pollock D.D."/>
            <person name="Ray D.A."/>
            <person name="Schein J.E."/>
            <person name="Speed T.P."/>
            <person name="Thompson K."/>
            <person name="VandeBerg J.L."/>
            <person name="Wade C.M."/>
            <person name="Walker J.A."/>
            <person name="Waters P.D."/>
            <person name="Webber C."/>
            <person name="Weidman J.R."/>
            <person name="Xie X."/>
            <person name="Zody M.C."/>
            <person name="Baldwin J."/>
            <person name="Abdouelleil A."/>
            <person name="Abdulkadir J."/>
            <person name="Abebe A."/>
            <person name="Abera B."/>
            <person name="Abreu J."/>
            <person name="Acer S.C."/>
            <person name="Aftuck L."/>
            <person name="Alexander A."/>
            <person name="An P."/>
            <person name="Anderson E."/>
            <person name="Anderson S."/>
            <person name="Arachi H."/>
            <person name="Azer M."/>
            <person name="Bachantsang P."/>
            <person name="Barry A."/>
            <person name="Bayul T."/>
            <person name="Berlin A."/>
            <person name="Bessette D."/>
            <person name="Bloom T."/>
            <person name="Bloom T."/>
            <person name="Boguslavskiy L."/>
            <person name="Bonnet C."/>
            <person name="Boukhgalter B."/>
            <person name="Bourzgui I."/>
            <person name="Brown A."/>
            <person name="Cahill P."/>
            <person name="Channer S."/>
            <person name="Cheshatsang Y."/>
            <person name="Chuda L."/>
            <person name="Citroen M."/>
            <person name="Collymore A."/>
            <person name="Cooke P."/>
            <person name="Costello M."/>
            <person name="D'Aco K."/>
            <person name="Daza R."/>
            <person name="De Haan G."/>
            <person name="DeGray S."/>
            <person name="DeMaso C."/>
            <person name="Dhargay N."/>
            <person name="Dooley K."/>
            <person name="Dooley E."/>
            <person name="Doricent M."/>
            <person name="Dorje P."/>
            <person name="Dorjee K."/>
            <person name="Dupes A."/>
            <person name="Elong R."/>
            <person name="Falk J."/>
            <person name="Farina A."/>
            <person name="Faro S."/>
            <person name="Ferguson D."/>
            <person name="Fisher S."/>
            <person name="Foley C.D."/>
            <person name="Franke A."/>
            <person name="Friedrich D."/>
            <person name="Gadbois L."/>
            <person name="Gearin G."/>
            <person name="Gearin C.R."/>
            <person name="Giannoukos G."/>
            <person name="Goode T."/>
            <person name="Graham J."/>
            <person name="Grandbois E."/>
            <person name="Grewal S."/>
            <person name="Gyaltsen K."/>
            <person name="Hafez N."/>
            <person name="Hagos B."/>
            <person name="Hall J."/>
            <person name="Henson C."/>
            <person name="Hollinger A."/>
            <person name="Honan T."/>
            <person name="Huard M.D."/>
            <person name="Hughes L."/>
            <person name="Hurhula B."/>
            <person name="Husby M.E."/>
            <person name="Kamat A."/>
            <person name="Kanga B."/>
            <person name="Kashin S."/>
            <person name="Khazanovich D."/>
            <person name="Kisner P."/>
            <person name="Lance K."/>
            <person name="Lara M."/>
            <person name="Lee W."/>
            <person name="Lennon N."/>
            <person name="Letendre F."/>
            <person name="LeVine R."/>
            <person name="Lipovsky A."/>
            <person name="Liu X."/>
            <person name="Liu J."/>
            <person name="Liu S."/>
            <person name="Lokyitsang T."/>
            <person name="Lokyitsang Y."/>
            <person name="Lubonja R."/>
            <person name="Lui A."/>
            <person name="MacDonald P."/>
            <person name="Magnisalis V."/>
            <person name="Maru K."/>
            <person name="Matthews C."/>
            <person name="McCusker W."/>
            <person name="McDonough S."/>
            <person name="Mehta T."/>
            <person name="Meldrim J."/>
            <person name="Meneus L."/>
            <person name="Mihai O."/>
            <person name="Mihalev A."/>
            <person name="Mihova T."/>
            <person name="Mittelman R."/>
            <person name="Mlenga V."/>
            <person name="Montmayeur A."/>
            <person name="Mulrain L."/>
            <person name="Navidi A."/>
            <person name="Naylor J."/>
            <person name="Negash T."/>
            <person name="Nguyen T."/>
            <person name="Nguyen N."/>
            <person name="Nicol R."/>
            <person name="Norbu C."/>
            <person name="Norbu N."/>
            <person name="Novod N."/>
            <person name="O'Neill B."/>
            <person name="Osman S."/>
            <person name="Markiewicz E."/>
            <person name="Oyono O.L."/>
            <person name="Patti C."/>
            <person name="Phunkhang P."/>
            <person name="Pierre F."/>
            <person name="Priest M."/>
            <person name="Raghuraman S."/>
            <person name="Rege F."/>
            <person name="Reyes R."/>
            <person name="Rise C."/>
            <person name="Rogov P."/>
            <person name="Ross K."/>
            <person name="Ryan E."/>
            <person name="Settipalli S."/>
            <person name="Shea T."/>
            <person name="Sherpa N."/>
            <person name="Shi L."/>
            <person name="Shih D."/>
            <person name="Sparrow T."/>
            <person name="Spaulding J."/>
            <person name="Stalker J."/>
            <person name="Stange-Thomann N."/>
            <person name="Stavropoulos S."/>
            <person name="Stone C."/>
            <person name="Strader C."/>
            <person name="Tesfaye S."/>
            <person name="Thomson T."/>
            <person name="Thoulutsang Y."/>
            <person name="Thoulutsang D."/>
            <person name="Topham K."/>
            <person name="Topping I."/>
            <person name="Tsamla T."/>
            <person name="Vassiliev H."/>
            <person name="Vo A."/>
            <person name="Wangchuk T."/>
            <person name="Wangdi T."/>
            <person name="Weiand M."/>
            <person name="Wilkinson J."/>
            <person name="Wilson A."/>
            <person name="Yadav S."/>
            <person name="Young G."/>
            <person name="Yu Q."/>
            <person name="Zembek L."/>
            <person name="Zhong D."/>
            <person name="Zimmer A."/>
            <person name="Zwirko Z."/>
            <person name="Jaffe D.B."/>
            <person name="Alvarez P."/>
            <person name="Brockman W."/>
            <person name="Butler J."/>
            <person name="Chin C."/>
            <person name="Gnerre S."/>
            <person name="MacCallum I."/>
            <person name="Graves J.A."/>
            <person name="Ponting C.P."/>
            <person name="Breen M."/>
            <person name="Samollow P.B."/>
            <person name="Lander E.S."/>
            <person name="Lindblad-Toh K."/>
        </authorList>
    </citation>
    <scope>NUCLEOTIDE SEQUENCE [LARGE SCALE GENOMIC DNA]</scope>
</reference>
<dbReference type="InterPro" id="IPR042167">
    <property type="entry name" value="SPINK2"/>
</dbReference>
<dbReference type="InterPro" id="IPR002350">
    <property type="entry name" value="Kazal_dom"/>
</dbReference>
<feature type="domain" description="Kazal-like" evidence="6">
    <location>
        <begin position="33"/>
        <end position="87"/>
    </location>
</feature>
<accession>A0A5F8G853</accession>
<dbReference type="SMART" id="SM00280">
    <property type="entry name" value="KAZAL"/>
    <property type="match status" value="1"/>
</dbReference>
<reference evidence="7" key="2">
    <citation type="submission" date="2025-08" db="UniProtKB">
        <authorList>
            <consortium name="Ensembl"/>
        </authorList>
    </citation>
    <scope>IDENTIFICATION</scope>
</reference>
<keyword evidence="3" id="KW-0646">Protease inhibitor</keyword>
<dbReference type="GeneTree" id="ENSGT01030000235125"/>
<protein>
    <recommendedName>
        <fullName evidence="6">Kazal-like domain-containing protein</fullName>
    </recommendedName>
</protein>
<dbReference type="Ensembl" id="ENSMODT00000057708.1">
    <property type="protein sequence ID" value="ENSMODP00000043609.1"/>
    <property type="gene ID" value="ENSMODG00000039066.1"/>
</dbReference>
<dbReference type="Bgee" id="ENSMODG00000039066">
    <property type="expression patterns" value="Expressed in spermatocyte and 6 other cell types or tissues"/>
</dbReference>
<dbReference type="FunCoup" id="A0A5F8G853">
    <property type="interactions" value="16"/>
</dbReference>
<keyword evidence="8" id="KW-1185">Reference proteome</keyword>
<dbReference type="STRING" id="13616.ENSMODP00000043609"/>
<organism evidence="7 8">
    <name type="scientific">Monodelphis domestica</name>
    <name type="common">Gray short-tailed opossum</name>
    <dbReference type="NCBI Taxonomy" id="13616"/>
    <lineage>
        <taxon>Eukaryota</taxon>
        <taxon>Metazoa</taxon>
        <taxon>Chordata</taxon>
        <taxon>Craniata</taxon>
        <taxon>Vertebrata</taxon>
        <taxon>Euteleostomi</taxon>
        <taxon>Mammalia</taxon>
        <taxon>Metatheria</taxon>
        <taxon>Didelphimorphia</taxon>
        <taxon>Didelphidae</taxon>
        <taxon>Monodelphis</taxon>
    </lineage>
</organism>
<reference evidence="7" key="3">
    <citation type="submission" date="2025-09" db="UniProtKB">
        <authorList>
            <consortium name="Ensembl"/>
        </authorList>
    </citation>
    <scope>IDENTIFICATION</scope>
</reference>
<dbReference type="FunFam" id="3.30.60.30:FF:000031">
    <property type="entry name" value="Serine protease inhibitor Kazal-type 2"/>
    <property type="match status" value="1"/>
</dbReference>